<name>A0A9K3I430_HELAN</name>
<reference evidence="1" key="1">
    <citation type="journal article" date="2017" name="Nature">
        <title>The sunflower genome provides insights into oil metabolism, flowering and Asterid evolution.</title>
        <authorList>
            <person name="Badouin H."/>
            <person name="Gouzy J."/>
            <person name="Grassa C.J."/>
            <person name="Murat F."/>
            <person name="Staton S.E."/>
            <person name="Cottret L."/>
            <person name="Lelandais-Briere C."/>
            <person name="Owens G.L."/>
            <person name="Carrere S."/>
            <person name="Mayjonade B."/>
            <person name="Legrand L."/>
            <person name="Gill N."/>
            <person name="Kane N.C."/>
            <person name="Bowers J.E."/>
            <person name="Hubner S."/>
            <person name="Bellec A."/>
            <person name="Berard A."/>
            <person name="Berges H."/>
            <person name="Blanchet N."/>
            <person name="Boniface M.C."/>
            <person name="Brunel D."/>
            <person name="Catrice O."/>
            <person name="Chaidir N."/>
            <person name="Claudel C."/>
            <person name="Donnadieu C."/>
            <person name="Faraut T."/>
            <person name="Fievet G."/>
            <person name="Helmstetter N."/>
            <person name="King M."/>
            <person name="Knapp S.J."/>
            <person name="Lai Z."/>
            <person name="Le Paslier M.C."/>
            <person name="Lippi Y."/>
            <person name="Lorenzon L."/>
            <person name="Mandel J.R."/>
            <person name="Marage G."/>
            <person name="Marchand G."/>
            <person name="Marquand E."/>
            <person name="Bret-Mestries E."/>
            <person name="Morien E."/>
            <person name="Nambeesan S."/>
            <person name="Nguyen T."/>
            <person name="Pegot-Espagnet P."/>
            <person name="Pouilly N."/>
            <person name="Raftis F."/>
            <person name="Sallet E."/>
            <person name="Schiex T."/>
            <person name="Thomas J."/>
            <person name="Vandecasteele C."/>
            <person name="Vares D."/>
            <person name="Vear F."/>
            <person name="Vautrin S."/>
            <person name="Crespi M."/>
            <person name="Mangin B."/>
            <person name="Burke J.M."/>
            <person name="Salse J."/>
            <person name="Munos S."/>
            <person name="Vincourt P."/>
            <person name="Rieseberg L.H."/>
            <person name="Langlade N.B."/>
        </authorList>
    </citation>
    <scope>NUCLEOTIDE SEQUENCE</scope>
    <source>
        <tissue evidence="1">Leaves</tissue>
    </source>
</reference>
<dbReference type="EMBL" id="MNCJ02000324">
    <property type="protein sequence ID" value="KAF5790053.1"/>
    <property type="molecule type" value="Genomic_DNA"/>
</dbReference>
<keyword evidence="2" id="KW-1185">Reference proteome</keyword>
<gene>
    <name evidence="1" type="ORF">HanXRQr2_Chr09g0378511</name>
</gene>
<proteinExistence type="predicted"/>
<reference evidence="1" key="2">
    <citation type="submission" date="2020-06" db="EMBL/GenBank/DDBJ databases">
        <title>Helianthus annuus Genome sequencing and assembly Release 2.</title>
        <authorList>
            <person name="Gouzy J."/>
            <person name="Langlade N."/>
            <person name="Munos S."/>
        </authorList>
    </citation>
    <scope>NUCLEOTIDE SEQUENCE</scope>
    <source>
        <tissue evidence="1">Leaves</tissue>
    </source>
</reference>
<organism evidence="1 2">
    <name type="scientific">Helianthus annuus</name>
    <name type="common">Common sunflower</name>
    <dbReference type="NCBI Taxonomy" id="4232"/>
    <lineage>
        <taxon>Eukaryota</taxon>
        <taxon>Viridiplantae</taxon>
        <taxon>Streptophyta</taxon>
        <taxon>Embryophyta</taxon>
        <taxon>Tracheophyta</taxon>
        <taxon>Spermatophyta</taxon>
        <taxon>Magnoliopsida</taxon>
        <taxon>eudicotyledons</taxon>
        <taxon>Gunneridae</taxon>
        <taxon>Pentapetalae</taxon>
        <taxon>asterids</taxon>
        <taxon>campanulids</taxon>
        <taxon>Asterales</taxon>
        <taxon>Asteraceae</taxon>
        <taxon>Asteroideae</taxon>
        <taxon>Heliantheae alliance</taxon>
        <taxon>Heliantheae</taxon>
        <taxon>Helianthus</taxon>
    </lineage>
</organism>
<evidence type="ECO:0000313" key="1">
    <source>
        <dbReference type="EMBL" id="KAF5790053.1"/>
    </source>
</evidence>
<comment type="caution">
    <text evidence="1">The sequence shown here is derived from an EMBL/GenBank/DDBJ whole genome shotgun (WGS) entry which is preliminary data.</text>
</comment>
<accession>A0A9K3I430</accession>
<sequence length="50" mass="5307">MDSGVGHDPNPLVAQPRVCLLICCFGLGVKLGGLQSIFKENSFSISQTKT</sequence>
<evidence type="ECO:0000313" key="2">
    <source>
        <dbReference type="Proteomes" id="UP000215914"/>
    </source>
</evidence>
<dbReference type="Gramene" id="mRNA:HanXRQr2_Chr09g0378511">
    <property type="protein sequence ID" value="mRNA:HanXRQr2_Chr09g0378511"/>
    <property type="gene ID" value="HanXRQr2_Chr09g0378511"/>
</dbReference>
<protein>
    <submittedName>
        <fullName evidence="1">Uncharacterized protein</fullName>
    </submittedName>
</protein>
<dbReference type="Proteomes" id="UP000215914">
    <property type="component" value="Unassembled WGS sequence"/>
</dbReference>
<dbReference type="AlphaFoldDB" id="A0A9K3I430"/>